<feature type="compositionally biased region" description="Polar residues" evidence="1">
    <location>
        <begin position="350"/>
        <end position="359"/>
    </location>
</feature>
<evidence type="ECO:0000259" key="2">
    <source>
        <dbReference type="Pfam" id="PF06985"/>
    </source>
</evidence>
<protein>
    <submittedName>
        <fullName evidence="4">Uncharacterized protein</fullName>
    </submittedName>
</protein>
<dbReference type="Pfam" id="PF26640">
    <property type="entry name" value="DUF8212"/>
    <property type="match status" value="1"/>
</dbReference>
<dbReference type="PANTHER" id="PTHR10622">
    <property type="entry name" value="HET DOMAIN-CONTAINING PROTEIN"/>
    <property type="match status" value="1"/>
</dbReference>
<dbReference type="InterPro" id="IPR010730">
    <property type="entry name" value="HET"/>
</dbReference>
<evidence type="ECO:0000256" key="1">
    <source>
        <dbReference type="SAM" id="MobiDB-lite"/>
    </source>
</evidence>
<reference evidence="4 5" key="1">
    <citation type="journal article" date="2011" name="Genome Biol.">
        <title>Comparative genome sequence analysis underscores mycoparasitism as the ancestral life style of Trichoderma.</title>
        <authorList>
            <person name="Kubicek C.P."/>
            <person name="Herrera-Estrella A."/>
            <person name="Seidl-Seiboth V."/>
            <person name="Martinez D.A."/>
            <person name="Druzhinina I.S."/>
            <person name="Thon M."/>
            <person name="Zeilinger S."/>
            <person name="Casas-Flores S."/>
            <person name="Horwitz B.A."/>
            <person name="Mukherjee P.K."/>
            <person name="Mukherjee M."/>
            <person name="Kredics L."/>
            <person name="Alcaraz L.D."/>
            <person name="Aerts A."/>
            <person name="Antal Z."/>
            <person name="Atanasova L."/>
            <person name="Cervantes-Badillo M.G."/>
            <person name="Challacombe J."/>
            <person name="Chertkov O."/>
            <person name="McCluskey K."/>
            <person name="Coulpier F."/>
            <person name="Deshpande N."/>
            <person name="von Doehren H."/>
            <person name="Ebbole D.J."/>
            <person name="Esquivel-Naranjo E.U."/>
            <person name="Fekete E."/>
            <person name="Flipphi M."/>
            <person name="Glaser F."/>
            <person name="Gomez-Rodriguez E.Y."/>
            <person name="Gruber S."/>
            <person name="Han C."/>
            <person name="Henrissat B."/>
            <person name="Hermosa R."/>
            <person name="Hernandez-Onate M."/>
            <person name="Karaffa L."/>
            <person name="Kosti I."/>
            <person name="Le Crom S."/>
            <person name="Lindquist E."/>
            <person name="Lucas S."/>
            <person name="Luebeck M."/>
            <person name="Luebeck P.S."/>
            <person name="Margeot A."/>
            <person name="Metz B."/>
            <person name="Misra M."/>
            <person name="Nevalainen H."/>
            <person name="Omann M."/>
            <person name="Packer N."/>
            <person name="Perrone G."/>
            <person name="Uresti-Rivera E.E."/>
            <person name="Salamov A."/>
            <person name="Schmoll M."/>
            <person name="Seiboth B."/>
            <person name="Shapiro H."/>
            <person name="Sukno S."/>
            <person name="Tamayo-Ramos J.A."/>
            <person name="Tisch D."/>
            <person name="Wiest A."/>
            <person name="Wilkinson H.H."/>
            <person name="Zhang M."/>
            <person name="Coutinho P.M."/>
            <person name="Kenerley C.M."/>
            <person name="Monte E."/>
            <person name="Baker S.E."/>
            <person name="Grigoriev I.V."/>
        </authorList>
    </citation>
    <scope>NUCLEOTIDE SEQUENCE [LARGE SCALE GENOMIC DNA]</scope>
    <source>
        <strain evidence="5">ATCC 20476 / IMI 206040</strain>
    </source>
</reference>
<sequence>MRLVNAKTFAIEEFPDFCVPPYAILSHTWGSDSEELSFRDVEARNIEKPGIGAIKFRGCCQQAIKDGIGYAWIDTCCIDKTNFVELSEAINSMFRWYRQAAICYAFLSDVPSNENPQEKDSKFQKSRWFQRGWTLQELVAPKILRFYGTITSSGTCSAQDTANGNAIRDWRLLGTKGNMSTTIESITGIPREYLLGIAQLHTASVAQRMSWAAHRETKRKEDLAYCLLGIFDITMPMIYGEGRDQAFFRLQEQIMKVIKDDSILAWGITKSQSVNEIQSANSTGRAVAGRVMAKTPLEFANSGHIIRREQSLQYTRAVDISGGSVRAHLPLHITPTGQMFGLLSCGPENDAQQNVSSDSHASKYDQDQSTQQWN</sequence>
<dbReference type="OMA" id="LFVWIDT"/>
<dbReference type="Proteomes" id="UP000005426">
    <property type="component" value="Unassembled WGS sequence"/>
</dbReference>
<feature type="region of interest" description="Disordered" evidence="1">
    <location>
        <begin position="349"/>
        <end position="374"/>
    </location>
</feature>
<feature type="domain" description="DUF8212" evidence="3">
    <location>
        <begin position="245"/>
        <end position="303"/>
    </location>
</feature>
<proteinExistence type="predicted"/>
<gene>
    <name evidence="4" type="ORF">TRIATDRAFT_292246</name>
</gene>
<dbReference type="HOGENOM" id="CLU_000288_138_0_1"/>
<dbReference type="OrthoDB" id="194358at2759"/>
<dbReference type="PANTHER" id="PTHR10622:SF10">
    <property type="entry name" value="HET DOMAIN-CONTAINING PROTEIN"/>
    <property type="match status" value="1"/>
</dbReference>
<name>G9NTK7_HYPAI</name>
<evidence type="ECO:0000313" key="5">
    <source>
        <dbReference type="Proteomes" id="UP000005426"/>
    </source>
</evidence>
<dbReference type="eggNOG" id="KOG0504">
    <property type="taxonomic scope" value="Eukaryota"/>
</dbReference>
<dbReference type="AlphaFoldDB" id="G9NTK7"/>
<accession>G9NTK7</accession>
<dbReference type="Pfam" id="PF06985">
    <property type="entry name" value="HET"/>
    <property type="match status" value="1"/>
</dbReference>
<organism evidence="4 5">
    <name type="scientific">Hypocrea atroviridis (strain ATCC 20476 / IMI 206040)</name>
    <name type="common">Trichoderma atroviride</name>
    <dbReference type="NCBI Taxonomy" id="452589"/>
    <lineage>
        <taxon>Eukaryota</taxon>
        <taxon>Fungi</taxon>
        <taxon>Dikarya</taxon>
        <taxon>Ascomycota</taxon>
        <taxon>Pezizomycotina</taxon>
        <taxon>Sordariomycetes</taxon>
        <taxon>Hypocreomycetidae</taxon>
        <taxon>Hypocreales</taxon>
        <taxon>Hypocreaceae</taxon>
        <taxon>Trichoderma</taxon>
    </lineage>
</organism>
<feature type="domain" description="Heterokaryon incompatibility" evidence="2">
    <location>
        <begin position="22"/>
        <end position="114"/>
    </location>
</feature>
<comment type="caution">
    <text evidence="4">The sequence shown here is derived from an EMBL/GenBank/DDBJ whole genome shotgun (WGS) entry which is preliminary data.</text>
</comment>
<dbReference type="STRING" id="452589.G9NTK7"/>
<dbReference type="EMBL" id="ABDG02000023">
    <property type="protein sequence ID" value="EHK46048.1"/>
    <property type="molecule type" value="Genomic_DNA"/>
</dbReference>
<evidence type="ECO:0000259" key="3">
    <source>
        <dbReference type="Pfam" id="PF26640"/>
    </source>
</evidence>
<dbReference type="InterPro" id="IPR058525">
    <property type="entry name" value="DUF8212"/>
</dbReference>
<evidence type="ECO:0000313" key="4">
    <source>
        <dbReference type="EMBL" id="EHK46048.1"/>
    </source>
</evidence>
<keyword evidence="5" id="KW-1185">Reference proteome</keyword>